<feature type="chain" id="PRO_5013347021" evidence="5">
    <location>
        <begin position="21"/>
        <end position="1771"/>
    </location>
</feature>
<protein>
    <submittedName>
        <fullName evidence="7">G-protein coupled receptor 98</fullName>
    </submittedName>
</protein>
<accession>A0A210QZ11</accession>
<dbReference type="InterPro" id="IPR013320">
    <property type="entry name" value="ConA-like_dom_sf"/>
</dbReference>
<reference evidence="7 8" key="1">
    <citation type="journal article" date="2017" name="Nat. Ecol. Evol.">
        <title>Scallop genome provides insights into evolution of bilaterian karyotype and development.</title>
        <authorList>
            <person name="Wang S."/>
            <person name="Zhang J."/>
            <person name="Jiao W."/>
            <person name="Li J."/>
            <person name="Xun X."/>
            <person name="Sun Y."/>
            <person name="Guo X."/>
            <person name="Huan P."/>
            <person name="Dong B."/>
            <person name="Zhang L."/>
            <person name="Hu X."/>
            <person name="Sun X."/>
            <person name="Wang J."/>
            <person name="Zhao C."/>
            <person name="Wang Y."/>
            <person name="Wang D."/>
            <person name="Huang X."/>
            <person name="Wang R."/>
            <person name="Lv J."/>
            <person name="Li Y."/>
            <person name="Zhang Z."/>
            <person name="Liu B."/>
            <person name="Lu W."/>
            <person name="Hui Y."/>
            <person name="Liang J."/>
            <person name="Zhou Z."/>
            <person name="Hou R."/>
            <person name="Li X."/>
            <person name="Liu Y."/>
            <person name="Li H."/>
            <person name="Ning X."/>
            <person name="Lin Y."/>
            <person name="Zhao L."/>
            <person name="Xing Q."/>
            <person name="Dou J."/>
            <person name="Li Y."/>
            <person name="Mao J."/>
            <person name="Guo H."/>
            <person name="Dou H."/>
            <person name="Li T."/>
            <person name="Mu C."/>
            <person name="Jiang W."/>
            <person name="Fu Q."/>
            <person name="Fu X."/>
            <person name="Miao Y."/>
            <person name="Liu J."/>
            <person name="Yu Q."/>
            <person name="Li R."/>
            <person name="Liao H."/>
            <person name="Li X."/>
            <person name="Kong Y."/>
            <person name="Jiang Z."/>
            <person name="Chourrout D."/>
            <person name="Li R."/>
            <person name="Bao Z."/>
        </authorList>
    </citation>
    <scope>NUCLEOTIDE SEQUENCE [LARGE SCALE GENOMIC DNA]</scope>
    <source>
        <strain evidence="7 8">PY_sf001</strain>
    </source>
</reference>
<dbReference type="Pfam" id="PF13385">
    <property type="entry name" value="Laminin_G_3"/>
    <property type="match status" value="1"/>
</dbReference>
<dbReference type="SMART" id="SM00237">
    <property type="entry name" value="Calx_beta"/>
    <property type="match status" value="8"/>
</dbReference>
<dbReference type="STRING" id="6573.A0A210QZ11"/>
<dbReference type="Proteomes" id="UP000242188">
    <property type="component" value="Unassembled WGS sequence"/>
</dbReference>
<dbReference type="Pfam" id="PF03160">
    <property type="entry name" value="Calx-beta"/>
    <property type="match status" value="12"/>
</dbReference>
<comment type="caution">
    <text evidence="7">The sequence shown here is derived from an EMBL/GenBank/DDBJ whole genome shotgun (WGS) entry which is preliminary data.</text>
</comment>
<keyword evidence="7" id="KW-0675">Receptor</keyword>
<evidence type="ECO:0000256" key="5">
    <source>
        <dbReference type="SAM" id="SignalP"/>
    </source>
</evidence>
<dbReference type="InterPro" id="IPR001791">
    <property type="entry name" value="Laminin_G"/>
</dbReference>
<feature type="domain" description="Laminin G" evidence="6">
    <location>
        <begin position="1313"/>
        <end position="1494"/>
    </location>
</feature>
<keyword evidence="8" id="KW-1185">Reference proteome</keyword>
<dbReference type="FunFam" id="2.60.40.2030:FF:000017">
    <property type="entry name" value="Adhesion G protein-coupled receptor V1"/>
    <property type="match status" value="1"/>
</dbReference>
<organism evidence="7 8">
    <name type="scientific">Mizuhopecten yessoensis</name>
    <name type="common">Japanese scallop</name>
    <name type="synonym">Patinopecten yessoensis</name>
    <dbReference type="NCBI Taxonomy" id="6573"/>
    <lineage>
        <taxon>Eukaryota</taxon>
        <taxon>Metazoa</taxon>
        <taxon>Spiralia</taxon>
        <taxon>Lophotrochozoa</taxon>
        <taxon>Mollusca</taxon>
        <taxon>Bivalvia</taxon>
        <taxon>Autobranchia</taxon>
        <taxon>Pteriomorphia</taxon>
        <taxon>Pectinida</taxon>
        <taxon>Pectinoidea</taxon>
        <taxon>Pectinidae</taxon>
        <taxon>Mizuhopecten</taxon>
    </lineage>
</organism>
<sequence length="1771" mass="191932">MMAHLTLCAVISMVVPFISSQTSVSLLDTAMMVQEGQQFAIRVNRSGDFESTFYVIVAVSSPPDTDLDFIGSSHVGSFSPGGPNIISVIFTVNNDTIPEVEETFTLQLSVVNPGVTVQQPSKAAITIAANDDAYGAFSFLDQSPILVTEDISGTTDVYLGVIRSRGSHGEIIVSFSINSSDVNAQPGQDIIPRSGTISFKDGETKKYIKLEILADDFPENDEAFEVKFTKASQDARVSTTPQTVIIMANDAPIRFKQSEIRVKEEEKEILVQVYRGIDSDGSNVGSFGAIASVDYIVTPDTARAEVDYRGGNGQVVFGIGEVEGTIKITIIDDSDPEVEESFDITLRTSVGDVVLMPPTKIRVIINANDEHNGILTFFSPDSLTPPLVKVNEDSFFTYAVYNILRTAGTFGTVTVRWEVYRNDSETGDVKGDITPSDGVLVFPEGTIQQVINITVNQDTIAEPTERFVVHLITGSVTGGANVEGITYGVLVIEDSDFYYGTVEFGSEFDQKIVITTSPRHLQLMLTRTGLNRGNLIINLTVTYTGDPGNDLGKDIQLTKTDYTVEFAVGQANRIVQVPLLSTAFLQVGGVFVARLKGIELQSVPSLGAYNSPVFGSRTELNIPVTLIEANGEIGFHSTATATINEPDTTPYQVLLQLTREGTSGQAVISWMLTGSATVTASDTGPTSGTIVMESGKSEVTLIIPIMPDNEPELEEEITVTLTSVSPSDTQRLKDTASRVKIIILENDNPGGTFQFAASMQSSYLVEEGSAAIDVIVERTGGDFITRFVQYTVESNGLDDGADEFFGANNVLRFDPGVRFRNSTLLAKMDNVPEKLESFVLRLQTYGNVSASIGAKSRILVNISANDEPFGVIQFPNNSNTFVIGESKVSDLQAMSIQVERARGMFGTVVVMWTVDPMDNSDLVPTAGSITFGEEQNQGFIRVESVPDEIPEQSEPFLIKLVSVTGGARIGAHNTVTVTIMENDKPVYIAEPLVYTGEPSVLTIRIRRDGDGSDAASMKYHTLDGSATVASGDYKSVPPTSLMFGVGEIEKVVSIEVLQDTLAETNETFYVLFYDIQGDLVFTESPNATIIILANDNAYGVFTFNPPYEKTSEEGSQVAFEVGRLEGRFGVVDVNWEIYDYVTNQLLPDGGDFVTANGTVRFQEMELAKIIFITIRLDGEPEQDKKFRVSLQSAIVVEGRTDEVLTRISDTNNVAMLTIVANDDPYGQFGFQLSSKNVTLAEDFYTGQENLSKVVLTIERRQGIFRDVMVSWEIFSNHMADNFPKVYDLILLSTRRNEVILTPSKRRNGTGTDVIYLTGAVNNYLSVPTEQQPTAAEISKGFGISAWLQPFSSINSYILAKTTADGSRFFYTLRVVTSPGGTIFRLGFSLTGSSSNQEVSVTTETSIQDGAWHHLVVSIDSGTILFYLDTKLLGTKLIGSIQSMIDSTGTLLIGAIAPGSDHFIGYLQDVRLYAGKLDLSHLMELYNTPAAADLTPISGYLSYRQGVSSQDITIQTVQDTIDEQNEVYKVKLLSASNGASLSLTDSSSHITVLKSDNANGQFGFNQSCVPAVAAYENATVLCSVDRNKGSDGTVNVTWTVFQLLQGGNQTEAVNDFMASTGVLTFYPGEKSKVFYLEVRDDMVPEAKETFHIKLVGVTSGDGISGTTNTSGASINPLAAFSNFAVEENDYTYGLFQFSTESTPPSPAGGVIPPATNKPMVTVSEESGIVSLMVVRAQGAMGLVSVEWRATDGTALNNKDYSFVLASNMEKLK</sequence>
<dbReference type="GO" id="GO:0004930">
    <property type="term" value="F:G protein-coupled receptor activity"/>
    <property type="evidence" value="ECO:0007669"/>
    <property type="project" value="InterPro"/>
</dbReference>
<gene>
    <name evidence="7" type="ORF">KP79_PYT15312</name>
</gene>
<dbReference type="PANTHER" id="PTHR46682:SF1">
    <property type="entry name" value="ADHESION G-PROTEIN COUPLED RECEPTOR V1"/>
    <property type="match status" value="1"/>
</dbReference>
<name>A0A210QZ11_MIZYE</name>
<keyword evidence="3" id="KW-0106">Calcium</keyword>
<dbReference type="InterPro" id="IPR003644">
    <property type="entry name" value="Calx_beta"/>
</dbReference>
<feature type="signal peptide" evidence="5">
    <location>
        <begin position="1"/>
        <end position="20"/>
    </location>
</feature>
<dbReference type="GO" id="GO:0005737">
    <property type="term" value="C:cytoplasm"/>
    <property type="evidence" value="ECO:0007669"/>
    <property type="project" value="TreeGrafter"/>
</dbReference>
<dbReference type="Gene3D" id="2.60.40.2030">
    <property type="match status" value="12"/>
</dbReference>
<dbReference type="PROSITE" id="PS50025">
    <property type="entry name" value="LAM_G_DOMAIN"/>
    <property type="match status" value="1"/>
</dbReference>
<dbReference type="OrthoDB" id="2324346at2759"/>
<dbReference type="Gene3D" id="2.60.120.200">
    <property type="match status" value="1"/>
</dbReference>
<dbReference type="SUPFAM" id="SSF49899">
    <property type="entry name" value="Concanavalin A-like lectins/glucanases"/>
    <property type="match status" value="1"/>
</dbReference>
<proteinExistence type="predicted"/>
<dbReference type="GO" id="GO:0071277">
    <property type="term" value="P:cellular response to calcium ion"/>
    <property type="evidence" value="ECO:0007669"/>
    <property type="project" value="TreeGrafter"/>
</dbReference>
<evidence type="ECO:0000256" key="1">
    <source>
        <dbReference type="ARBA" id="ARBA00022729"/>
    </source>
</evidence>
<dbReference type="InterPro" id="IPR026919">
    <property type="entry name" value="ADGRV1"/>
</dbReference>
<evidence type="ECO:0000256" key="2">
    <source>
        <dbReference type="ARBA" id="ARBA00022737"/>
    </source>
</evidence>
<dbReference type="GO" id="GO:0001965">
    <property type="term" value="F:G-protein alpha-subunit binding"/>
    <property type="evidence" value="ECO:0007669"/>
    <property type="project" value="TreeGrafter"/>
</dbReference>
<evidence type="ECO:0000259" key="6">
    <source>
        <dbReference type="PROSITE" id="PS50025"/>
    </source>
</evidence>
<evidence type="ECO:0000256" key="4">
    <source>
        <dbReference type="PROSITE-ProRule" id="PRU00122"/>
    </source>
</evidence>
<dbReference type="EMBL" id="NEDP02001165">
    <property type="protein sequence ID" value="OWF54008.1"/>
    <property type="molecule type" value="Genomic_DNA"/>
</dbReference>
<dbReference type="GO" id="GO:0010855">
    <property type="term" value="F:adenylate cyclase inhibitor activity"/>
    <property type="evidence" value="ECO:0007669"/>
    <property type="project" value="TreeGrafter"/>
</dbReference>
<dbReference type="PANTHER" id="PTHR46682">
    <property type="entry name" value="ADHESION G-PROTEIN COUPLED RECEPTOR V1"/>
    <property type="match status" value="1"/>
</dbReference>
<dbReference type="SUPFAM" id="SSF141072">
    <property type="entry name" value="CalX-like"/>
    <property type="match status" value="12"/>
</dbReference>
<evidence type="ECO:0000256" key="3">
    <source>
        <dbReference type="ARBA" id="ARBA00022837"/>
    </source>
</evidence>
<dbReference type="InterPro" id="IPR038081">
    <property type="entry name" value="CalX-like_sf"/>
</dbReference>
<keyword evidence="1 5" id="KW-0732">Signal</keyword>
<evidence type="ECO:0000313" key="7">
    <source>
        <dbReference type="EMBL" id="OWF54008.1"/>
    </source>
</evidence>
<comment type="caution">
    <text evidence="4">Lacks conserved residue(s) required for the propagation of feature annotation.</text>
</comment>
<dbReference type="GO" id="GO:0016020">
    <property type="term" value="C:membrane"/>
    <property type="evidence" value="ECO:0007669"/>
    <property type="project" value="InterPro"/>
</dbReference>
<keyword evidence="2" id="KW-0677">Repeat</keyword>
<evidence type="ECO:0000313" key="8">
    <source>
        <dbReference type="Proteomes" id="UP000242188"/>
    </source>
</evidence>